<evidence type="ECO:0000313" key="2">
    <source>
        <dbReference type="EMBL" id="ROO29556.1"/>
    </source>
</evidence>
<sequence length="569" mass="59049">MTAAFIVAAVALLALAIDTGRLYAAQARLQSAANLAALDAARAASECRNDLSDGSPDDAALASVAQNFAGRDEDSRPALARLDTGRIDARDGLYAFDDATGVDDKPNGVRLTLTDRNFQPLFALFNDEETTLSASAGARSLPTAGLQLGTTLASVEPELLSALLGTDVDVASLGDLAEVSVTLADLLGVDASAVTREDVARVTVGEALDNVSDQINTLSRSVVGTVQSVLGDQPLSEILDLAGPVGGEASIALGSIVNAAAQLVAADRESAVDLPLDLDSLPTGLGGVSVDLRLLEPASLAIGPAGTNADGDYYTTVYSSQVSLGLRLDLNLELGGLAEVARVTLPVAIQVAQGRADLERIDCPSRDDRRYRVATRASTAPAAAAIGTVNEDGSINTDARAAVRVLGTSVAEVFNYNDAQSTLPEPDDYTPVFDDIQDLDDLPRTIEADQELRTADIASLLGNINLDFELLQNNSGGWLGSILDGLGDLLSELTRPLLRGALNGITDLLQTLTETALGPILDPILDQLGISLATPTLTLTGLEPAQPELFCTSADACGFENTSESTSQR</sequence>
<dbReference type="InterPro" id="IPR028087">
    <property type="entry name" value="Tad_N"/>
</dbReference>
<feature type="domain" description="Putative Flp pilus-assembly TadG-like N-terminal" evidence="1">
    <location>
        <begin position="1"/>
        <end position="43"/>
    </location>
</feature>
<keyword evidence="3" id="KW-1185">Reference proteome</keyword>
<comment type="caution">
    <text evidence="2">The sequence shown here is derived from an EMBL/GenBank/DDBJ whole genome shotgun (WGS) entry which is preliminary data.</text>
</comment>
<dbReference type="Pfam" id="PF13400">
    <property type="entry name" value="Tad"/>
    <property type="match status" value="1"/>
</dbReference>
<organism evidence="2 3">
    <name type="scientific">Salinisphaera orenii MK-B5</name>
    <dbReference type="NCBI Taxonomy" id="856730"/>
    <lineage>
        <taxon>Bacteria</taxon>
        <taxon>Pseudomonadati</taxon>
        <taxon>Pseudomonadota</taxon>
        <taxon>Gammaproteobacteria</taxon>
        <taxon>Salinisphaerales</taxon>
        <taxon>Salinisphaeraceae</taxon>
        <taxon>Salinisphaera</taxon>
    </lineage>
</organism>
<protein>
    <recommendedName>
        <fullName evidence="1">Putative Flp pilus-assembly TadG-like N-terminal domain-containing protein</fullName>
    </recommendedName>
</protein>
<evidence type="ECO:0000259" key="1">
    <source>
        <dbReference type="Pfam" id="PF13400"/>
    </source>
</evidence>
<reference evidence="2 3" key="1">
    <citation type="submission" date="2013-10" db="EMBL/GenBank/DDBJ databases">
        <title>Salinisphaera orenii MK-B5 Genome Sequencing.</title>
        <authorList>
            <person name="Lai Q."/>
            <person name="Li C."/>
            <person name="Shao Z."/>
        </authorList>
    </citation>
    <scope>NUCLEOTIDE SEQUENCE [LARGE SCALE GENOMIC DNA]</scope>
    <source>
        <strain evidence="2 3">MK-B5</strain>
    </source>
</reference>
<proteinExistence type="predicted"/>
<dbReference type="AlphaFoldDB" id="A0A423PVB4"/>
<dbReference type="EMBL" id="AYKH01000004">
    <property type="protein sequence ID" value="ROO29556.1"/>
    <property type="molecule type" value="Genomic_DNA"/>
</dbReference>
<evidence type="ECO:0000313" key="3">
    <source>
        <dbReference type="Proteomes" id="UP000283993"/>
    </source>
</evidence>
<name>A0A423PVB4_9GAMM</name>
<dbReference type="Proteomes" id="UP000283993">
    <property type="component" value="Unassembled WGS sequence"/>
</dbReference>
<gene>
    <name evidence="2" type="ORF">SAOR_03585</name>
</gene>
<accession>A0A423PVB4</accession>